<dbReference type="Proteomes" id="UP001209755">
    <property type="component" value="Unassembled WGS sequence"/>
</dbReference>
<dbReference type="PANTHER" id="PTHR43877:SF2">
    <property type="entry name" value="AMINOALKYLPHOSPHONATE N-ACETYLTRANSFERASE-RELATED"/>
    <property type="match status" value="1"/>
</dbReference>
<dbReference type="InterPro" id="IPR016181">
    <property type="entry name" value="Acyl_CoA_acyltransferase"/>
</dbReference>
<evidence type="ECO:0000313" key="4">
    <source>
        <dbReference type="EMBL" id="MCW2308294.1"/>
    </source>
</evidence>
<evidence type="ECO:0000256" key="2">
    <source>
        <dbReference type="ARBA" id="ARBA00023315"/>
    </source>
</evidence>
<keyword evidence="5" id="KW-1185">Reference proteome</keyword>
<gene>
    <name evidence="4" type="ORF">M2319_002636</name>
</gene>
<dbReference type="InterPro" id="IPR000182">
    <property type="entry name" value="GNAT_dom"/>
</dbReference>
<dbReference type="CDD" id="cd04301">
    <property type="entry name" value="NAT_SF"/>
    <property type="match status" value="1"/>
</dbReference>
<dbReference type="Gene3D" id="3.40.630.30">
    <property type="match status" value="1"/>
</dbReference>
<sequence length="163" mass="17777">MVQDVVVRPARASDLAACREMADENWRRSIGDKVAAEKLDAIVSRRHSDETLTRQLAEPDTLFLVGDCHDEIVAQAFLRKVEGGFFIDRLHVTLHRQGLGIGAKMMDALIERTAGTPLVAEVMADNGAARSFLTHCGFAPTDRQAALAAETGLAALVMERPPR</sequence>
<dbReference type="SUPFAM" id="SSF55729">
    <property type="entry name" value="Acyl-CoA N-acyltransferases (Nat)"/>
    <property type="match status" value="1"/>
</dbReference>
<comment type="caution">
    <text evidence="4">The sequence shown here is derived from an EMBL/GenBank/DDBJ whole genome shotgun (WGS) entry which is preliminary data.</text>
</comment>
<accession>A0ABT3HD83</accession>
<dbReference type="RefSeq" id="WP_264601918.1">
    <property type="nucleotide sequence ID" value="NZ_JAOQNS010000007.1"/>
</dbReference>
<reference evidence="5" key="1">
    <citation type="submission" date="2023-07" db="EMBL/GenBank/DDBJ databases">
        <title>Genome sequencing of Purple Non-Sulfur Bacteria from various extreme environments.</title>
        <authorList>
            <person name="Mayer M."/>
        </authorList>
    </citation>
    <scope>NUCLEOTIDE SEQUENCE [LARGE SCALE GENOMIC DNA]</scope>
    <source>
        <strain evidence="5">DSM 17935</strain>
    </source>
</reference>
<dbReference type="PROSITE" id="PS51186">
    <property type="entry name" value="GNAT"/>
    <property type="match status" value="1"/>
</dbReference>
<dbReference type="EMBL" id="JAOQNS010000007">
    <property type="protein sequence ID" value="MCW2308294.1"/>
    <property type="molecule type" value="Genomic_DNA"/>
</dbReference>
<evidence type="ECO:0000259" key="3">
    <source>
        <dbReference type="PROSITE" id="PS51186"/>
    </source>
</evidence>
<evidence type="ECO:0000313" key="5">
    <source>
        <dbReference type="Proteomes" id="UP001209755"/>
    </source>
</evidence>
<organism evidence="4 5">
    <name type="scientific">Rhodobium gokarnense</name>
    <dbReference type="NCBI Taxonomy" id="364296"/>
    <lineage>
        <taxon>Bacteria</taxon>
        <taxon>Pseudomonadati</taxon>
        <taxon>Pseudomonadota</taxon>
        <taxon>Alphaproteobacteria</taxon>
        <taxon>Hyphomicrobiales</taxon>
        <taxon>Rhodobiaceae</taxon>
        <taxon>Rhodobium</taxon>
    </lineage>
</organism>
<proteinExistence type="predicted"/>
<keyword evidence="1" id="KW-0808">Transferase</keyword>
<keyword evidence="2" id="KW-0012">Acyltransferase</keyword>
<dbReference type="Pfam" id="PF00583">
    <property type="entry name" value="Acetyltransf_1"/>
    <property type="match status" value="1"/>
</dbReference>
<feature type="domain" description="N-acetyltransferase" evidence="3">
    <location>
        <begin position="5"/>
        <end position="163"/>
    </location>
</feature>
<evidence type="ECO:0000256" key="1">
    <source>
        <dbReference type="ARBA" id="ARBA00022679"/>
    </source>
</evidence>
<dbReference type="PANTHER" id="PTHR43877">
    <property type="entry name" value="AMINOALKYLPHOSPHONATE N-ACETYLTRANSFERASE-RELATED-RELATED"/>
    <property type="match status" value="1"/>
</dbReference>
<name>A0ABT3HD83_9HYPH</name>
<protein>
    <submittedName>
        <fullName evidence="4">Ribosomal protein S18 acetylase RimI-like enzyme</fullName>
    </submittedName>
</protein>
<dbReference type="InterPro" id="IPR050832">
    <property type="entry name" value="Bact_Acetyltransf"/>
</dbReference>